<evidence type="ECO:0000256" key="7">
    <source>
        <dbReference type="ARBA" id="ARBA00048539"/>
    </source>
</evidence>
<keyword evidence="2 8" id="KW-0963">Cytoplasm</keyword>
<dbReference type="GO" id="GO:0006400">
    <property type="term" value="P:tRNA modification"/>
    <property type="evidence" value="ECO:0007669"/>
    <property type="project" value="UniProtKB-UniRule"/>
</dbReference>
<dbReference type="PANTHER" id="PTHR43033">
    <property type="entry name" value="TRNA(ILE)-LYSIDINE SYNTHASE-RELATED"/>
    <property type="match status" value="1"/>
</dbReference>
<evidence type="ECO:0000256" key="8">
    <source>
        <dbReference type="HAMAP-Rule" id="MF_01161"/>
    </source>
</evidence>
<evidence type="ECO:0000256" key="4">
    <source>
        <dbReference type="ARBA" id="ARBA00022694"/>
    </source>
</evidence>
<evidence type="ECO:0000313" key="11">
    <source>
        <dbReference type="Proteomes" id="UP000281112"/>
    </source>
</evidence>
<keyword evidence="5 8" id="KW-0547">Nucleotide-binding</keyword>
<dbReference type="InterPro" id="IPR015262">
    <property type="entry name" value="tRNA_Ile_lys_synt_subst-bd"/>
</dbReference>
<comment type="catalytic activity">
    <reaction evidence="7 8">
        <text>cytidine(34) in tRNA(Ile2) + L-lysine + ATP = lysidine(34) in tRNA(Ile2) + AMP + diphosphate + H(+)</text>
        <dbReference type="Rhea" id="RHEA:43744"/>
        <dbReference type="Rhea" id="RHEA-COMP:10625"/>
        <dbReference type="Rhea" id="RHEA-COMP:10670"/>
        <dbReference type="ChEBI" id="CHEBI:15378"/>
        <dbReference type="ChEBI" id="CHEBI:30616"/>
        <dbReference type="ChEBI" id="CHEBI:32551"/>
        <dbReference type="ChEBI" id="CHEBI:33019"/>
        <dbReference type="ChEBI" id="CHEBI:82748"/>
        <dbReference type="ChEBI" id="CHEBI:83665"/>
        <dbReference type="ChEBI" id="CHEBI:456215"/>
        <dbReference type="EC" id="6.3.4.19"/>
    </reaction>
</comment>
<feature type="domain" description="Lysidine-tRNA(Ile) synthetase C-terminal" evidence="9">
    <location>
        <begin position="366"/>
        <end position="435"/>
    </location>
</feature>
<reference evidence="10 11" key="1">
    <citation type="submission" date="2018-11" db="EMBL/GenBank/DDBJ databases">
        <title>Vibrio LJC006 sp. nov., isolated from seawater during the bloom of the enteromorpha.</title>
        <authorList>
            <person name="Liang J."/>
        </authorList>
    </citation>
    <scope>NUCLEOTIDE SEQUENCE [LARGE SCALE GENOMIC DNA]</scope>
    <source>
        <strain evidence="10 11">LJC006</strain>
    </source>
</reference>
<dbReference type="InterPro" id="IPR011063">
    <property type="entry name" value="TilS/TtcA_N"/>
</dbReference>
<dbReference type="EC" id="6.3.4.19" evidence="8"/>
<dbReference type="OrthoDB" id="9807403at2"/>
<dbReference type="PANTHER" id="PTHR43033:SF1">
    <property type="entry name" value="TRNA(ILE)-LYSIDINE SYNTHASE-RELATED"/>
    <property type="match status" value="1"/>
</dbReference>
<evidence type="ECO:0000256" key="5">
    <source>
        <dbReference type="ARBA" id="ARBA00022741"/>
    </source>
</evidence>
<keyword evidence="4 8" id="KW-0819">tRNA processing</keyword>
<dbReference type="SUPFAM" id="SSF52402">
    <property type="entry name" value="Adenine nucleotide alpha hydrolases-like"/>
    <property type="match status" value="1"/>
</dbReference>
<evidence type="ECO:0000256" key="6">
    <source>
        <dbReference type="ARBA" id="ARBA00022840"/>
    </source>
</evidence>
<accession>A0A3N9U733</accession>
<dbReference type="InterPro" id="IPR012796">
    <property type="entry name" value="Lysidine-tRNA-synth_C"/>
</dbReference>
<dbReference type="SMART" id="SM00977">
    <property type="entry name" value="TilS_C"/>
    <property type="match status" value="1"/>
</dbReference>
<dbReference type="InterPro" id="IPR014729">
    <property type="entry name" value="Rossmann-like_a/b/a_fold"/>
</dbReference>
<gene>
    <name evidence="8 10" type="primary">tilS</name>
    <name evidence="10" type="ORF">EES38_04945</name>
</gene>
<dbReference type="EMBL" id="RJVQ01000002">
    <property type="protein sequence ID" value="RQW63956.1"/>
    <property type="molecule type" value="Genomic_DNA"/>
</dbReference>
<organism evidence="10 11">
    <name type="scientific">Vibrio viridaestus</name>
    <dbReference type="NCBI Taxonomy" id="2487322"/>
    <lineage>
        <taxon>Bacteria</taxon>
        <taxon>Pseudomonadati</taxon>
        <taxon>Pseudomonadota</taxon>
        <taxon>Gammaproteobacteria</taxon>
        <taxon>Vibrionales</taxon>
        <taxon>Vibrionaceae</taxon>
        <taxon>Vibrio</taxon>
    </lineage>
</organism>
<evidence type="ECO:0000256" key="3">
    <source>
        <dbReference type="ARBA" id="ARBA00022598"/>
    </source>
</evidence>
<dbReference type="GO" id="GO:0005524">
    <property type="term" value="F:ATP binding"/>
    <property type="evidence" value="ECO:0007669"/>
    <property type="project" value="UniProtKB-UniRule"/>
</dbReference>
<dbReference type="InterPro" id="IPR012094">
    <property type="entry name" value="tRNA_Ile_lys_synt"/>
</dbReference>
<sequence length="438" mass="50597">MEYDLFTQFRDVIERYRKPSSQIVLALSGGLDSRAMLHLLRQYQDNCYCTIQVVHVHHGLSSNADYWAKQCADWCHEVGFPFHLEKVDLGNLQGESIEQVARSARYEALKHYIGSDDLLLTAQHADDQLETFLLALKRGSGPKGLSGMAECMGFGAGYLVRPFLKASRQSIEKYSKYHDLKWVEDESNADERFDRNYIRHQVTPVLSSRWPHIRKAVQRSAELCYQQEELIRLLLADELHRVIETDYSLNIDGLRHKPTAVIHQLIRYWLEKLAVSMPSQRHLEMIWDEVALAKADANPQLKLQNNEIRRFNQRLYCTEIYNDISLWTTDVTLNVPVQLPDNLGVLSLVEKSNSGCLSNVILQQRLRVIFNPEGLKATPLHKHGKKTLKFWFQEYGVPSWLRRRTPILMAGNDVVAVGDLFINQQYAGDSLLLNWQHQ</sequence>
<evidence type="ECO:0000256" key="1">
    <source>
        <dbReference type="ARBA" id="ARBA00004496"/>
    </source>
</evidence>
<dbReference type="GO" id="GO:0005737">
    <property type="term" value="C:cytoplasm"/>
    <property type="evidence" value="ECO:0007669"/>
    <property type="project" value="UniProtKB-SubCell"/>
</dbReference>
<dbReference type="HAMAP" id="MF_01161">
    <property type="entry name" value="tRNA_Ile_lys_synt"/>
    <property type="match status" value="1"/>
</dbReference>
<dbReference type="SUPFAM" id="SSF56037">
    <property type="entry name" value="PheT/TilS domain"/>
    <property type="match status" value="1"/>
</dbReference>
<dbReference type="Pfam" id="PF09179">
    <property type="entry name" value="TilS"/>
    <property type="match status" value="1"/>
</dbReference>
<dbReference type="Gene3D" id="3.40.50.620">
    <property type="entry name" value="HUPs"/>
    <property type="match status" value="1"/>
</dbReference>
<dbReference type="NCBIfam" id="TIGR02432">
    <property type="entry name" value="lysidine_TilS_N"/>
    <property type="match status" value="1"/>
</dbReference>
<comment type="subcellular location">
    <subcellularLocation>
        <location evidence="1 8">Cytoplasm</location>
    </subcellularLocation>
</comment>
<comment type="function">
    <text evidence="8">Ligates lysine onto the cytidine present at position 34 of the AUA codon-specific tRNA(Ile) that contains the anticodon CAU, in an ATP-dependent manner. Cytidine is converted to lysidine, thus changing the amino acid specificity of the tRNA from methionine to isoleucine.</text>
</comment>
<dbReference type="SUPFAM" id="SSF82829">
    <property type="entry name" value="MesJ substrate recognition domain-like"/>
    <property type="match status" value="1"/>
</dbReference>
<dbReference type="InterPro" id="IPR012795">
    <property type="entry name" value="tRNA_Ile_lys_synt_N"/>
</dbReference>
<dbReference type="RefSeq" id="WP_124936077.1">
    <property type="nucleotide sequence ID" value="NZ_RJVQ01000002.1"/>
</dbReference>
<name>A0A3N9U733_9VIBR</name>
<keyword evidence="6 8" id="KW-0067">ATP-binding</keyword>
<keyword evidence="11" id="KW-1185">Reference proteome</keyword>
<dbReference type="Pfam" id="PF01171">
    <property type="entry name" value="ATP_bind_3"/>
    <property type="match status" value="1"/>
</dbReference>
<comment type="similarity">
    <text evidence="8">Belongs to the tRNA(Ile)-lysidine synthase family.</text>
</comment>
<evidence type="ECO:0000256" key="2">
    <source>
        <dbReference type="ARBA" id="ARBA00022490"/>
    </source>
</evidence>
<protein>
    <recommendedName>
        <fullName evidence="8">tRNA(Ile)-lysidine synthase</fullName>
        <ecNumber evidence="8">6.3.4.19</ecNumber>
    </recommendedName>
    <alternativeName>
        <fullName evidence="8">tRNA(Ile)-2-lysyl-cytidine synthase</fullName>
    </alternativeName>
    <alternativeName>
        <fullName evidence="8">tRNA(Ile)-lysidine synthetase</fullName>
    </alternativeName>
</protein>
<proteinExistence type="inferred from homology"/>
<dbReference type="Proteomes" id="UP000281112">
    <property type="component" value="Unassembled WGS sequence"/>
</dbReference>
<comment type="domain">
    <text evidence="8">The N-terminal region contains the highly conserved SGGXDS motif, predicted to be a P-loop motif involved in ATP binding.</text>
</comment>
<keyword evidence="3 8" id="KW-0436">Ligase</keyword>
<comment type="caution">
    <text evidence="10">The sequence shown here is derived from an EMBL/GenBank/DDBJ whole genome shotgun (WGS) entry which is preliminary data.</text>
</comment>
<dbReference type="Gene3D" id="1.20.59.20">
    <property type="match status" value="1"/>
</dbReference>
<dbReference type="AlphaFoldDB" id="A0A3N9U733"/>
<feature type="binding site" evidence="8">
    <location>
        <begin position="28"/>
        <end position="33"/>
    </location>
    <ligand>
        <name>ATP</name>
        <dbReference type="ChEBI" id="CHEBI:30616"/>
    </ligand>
</feature>
<dbReference type="NCBIfam" id="TIGR02433">
    <property type="entry name" value="lysidine_TilS_C"/>
    <property type="match status" value="1"/>
</dbReference>
<evidence type="ECO:0000313" key="10">
    <source>
        <dbReference type="EMBL" id="RQW63956.1"/>
    </source>
</evidence>
<evidence type="ECO:0000259" key="9">
    <source>
        <dbReference type="SMART" id="SM00977"/>
    </source>
</evidence>
<dbReference type="GO" id="GO:0032267">
    <property type="term" value="F:tRNA(Ile)-lysidine synthase activity"/>
    <property type="evidence" value="ECO:0007669"/>
    <property type="project" value="UniProtKB-EC"/>
</dbReference>
<dbReference type="Pfam" id="PF11734">
    <property type="entry name" value="TilS_C"/>
    <property type="match status" value="1"/>
</dbReference>
<dbReference type="CDD" id="cd01992">
    <property type="entry name" value="TilS_N"/>
    <property type="match status" value="1"/>
</dbReference>